<gene>
    <name evidence="3" type="ORF">ACFPM3_16705</name>
</gene>
<comment type="caution">
    <text evidence="3">The sequence shown here is derived from an EMBL/GenBank/DDBJ whole genome shotgun (WGS) entry which is preliminary data.</text>
</comment>
<dbReference type="InterPro" id="IPR029063">
    <property type="entry name" value="SAM-dependent_MTases_sf"/>
</dbReference>
<name>A0ABV9XHG2_9ACTN</name>
<dbReference type="GO" id="GO:0008168">
    <property type="term" value="F:methyltransferase activity"/>
    <property type="evidence" value="ECO:0007669"/>
    <property type="project" value="UniProtKB-KW"/>
</dbReference>
<reference evidence="4" key="1">
    <citation type="journal article" date="2019" name="Int. J. Syst. Evol. Microbiol.">
        <title>The Global Catalogue of Microorganisms (GCM) 10K type strain sequencing project: providing services to taxonomists for standard genome sequencing and annotation.</title>
        <authorList>
            <consortium name="The Broad Institute Genomics Platform"/>
            <consortium name="The Broad Institute Genome Sequencing Center for Infectious Disease"/>
            <person name="Wu L."/>
            <person name="Ma J."/>
        </authorList>
    </citation>
    <scope>NUCLEOTIDE SEQUENCE [LARGE SCALE GENOMIC DNA]</scope>
    <source>
        <strain evidence="4">CGMCC 4.1648</strain>
    </source>
</reference>
<protein>
    <submittedName>
        <fullName evidence="3">Methyltransferase domain-containing protein</fullName>
    </submittedName>
</protein>
<evidence type="ECO:0000256" key="1">
    <source>
        <dbReference type="SAM" id="MobiDB-lite"/>
    </source>
</evidence>
<dbReference type="Proteomes" id="UP001595829">
    <property type="component" value="Unassembled WGS sequence"/>
</dbReference>
<dbReference type="EMBL" id="JBHSJD010000013">
    <property type="protein sequence ID" value="MFC5023781.1"/>
    <property type="molecule type" value="Genomic_DNA"/>
</dbReference>
<evidence type="ECO:0000313" key="3">
    <source>
        <dbReference type="EMBL" id="MFC5023781.1"/>
    </source>
</evidence>
<dbReference type="InterPro" id="IPR025714">
    <property type="entry name" value="Methyltranfer_dom"/>
</dbReference>
<evidence type="ECO:0000313" key="4">
    <source>
        <dbReference type="Proteomes" id="UP001595829"/>
    </source>
</evidence>
<sequence length="220" mass="23735">MLRATVRHADRHVPRTAGAVARPLYSAQELVDVPLSAIRHSLGVANRPDGASPWSPCPRCSPAPTTPRPTRICPTGRWRPSPLPDASVDVIISNGVINLSPRKARVMVECARVLLPGGRFCVSDLTVRRDDLPPETLDDCVLYPRFDADTIALMRRLLLPEWQDDVAVAVVVRPQGPLSRPARAAVSVVSQVYVDRRAFGHGATVVADAGVGLAVDGLRP</sequence>
<feature type="region of interest" description="Disordered" evidence="1">
    <location>
        <begin position="53"/>
        <end position="78"/>
    </location>
</feature>
<feature type="domain" description="Methyltransferase" evidence="2">
    <location>
        <begin position="83"/>
        <end position="144"/>
    </location>
</feature>
<keyword evidence="4" id="KW-1185">Reference proteome</keyword>
<dbReference type="Gene3D" id="3.40.50.150">
    <property type="entry name" value="Vaccinia Virus protein VP39"/>
    <property type="match status" value="1"/>
</dbReference>
<feature type="compositionally biased region" description="Pro residues" evidence="1">
    <location>
        <begin position="55"/>
        <end position="67"/>
    </location>
</feature>
<dbReference type="Pfam" id="PF13847">
    <property type="entry name" value="Methyltransf_31"/>
    <property type="match status" value="1"/>
</dbReference>
<dbReference type="SUPFAM" id="SSF53335">
    <property type="entry name" value="S-adenosyl-L-methionine-dependent methyltransferases"/>
    <property type="match status" value="1"/>
</dbReference>
<keyword evidence="3" id="KW-0808">Transferase</keyword>
<organism evidence="3 4">
    <name type="scientific">Streptomyces coeruleoprunus</name>
    <dbReference type="NCBI Taxonomy" id="285563"/>
    <lineage>
        <taxon>Bacteria</taxon>
        <taxon>Bacillati</taxon>
        <taxon>Actinomycetota</taxon>
        <taxon>Actinomycetes</taxon>
        <taxon>Kitasatosporales</taxon>
        <taxon>Streptomycetaceae</taxon>
        <taxon>Streptomyces</taxon>
    </lineage>
</organism>
<feature type="compositionally biased region" description="Low complexity" evidence="1">
    <location>
        <begin position="68"/>
        <end position="77"/>
    </location>
</feature>
<dbReference type="RefSeq" id="WP_345687292.1">
    <property type="nucleotide sequence ID" value="NZ_BAABIT010000001.1"/>
</dbReference>
<proteinExistence type="predicted"/>
<evidence type="ECO:0000259" key="2">
    <source>
        <dbReference type="Pfam" id="PF13847"/>
    </source>
</evidence>
<accession>A0ABV9XHG2</accession>
<dbReference type="GO" id="GO:0032259">
    <property type="term" value="P:methylation"/>
    <property type="evidence" value="ECO:0007669"/>
    <property type="project" value="UniProtKB-KW"/>
</dbReference>
<keyword evidence="3" id="KW-0489">Methyltransferase</keyword>